<feature type="transmembrane region" description="Helical" evidence="5">
    <location>
        <begin position="220"/>
        <end position="239"/>
    </location>
</feature>
<evidence type="ECO:0000256" key="5">
    <source>
        <dbReference type="SAM" id="Phobius"/>
    </source>
</evidence>
<evidence type="ECO:0000256" key="2">
    <source>
        <dbReference type="ARBA" id="ARBA00022692"/>
    </source>
</evidence>
<sequence>MVIVEESVKLPGHFKIERELREQLSGRAGHQRCIEGNGELLLILHEVPKAGVPEREALYFWKDYEGRWMQKDGPGVSGVGDLLERYARAIDIHEANIDEADTAAEIFGILKHSGPLARSTRNIVIALEQVLLGEPDDREIRSYRDRAREIERAADLLNSDARLTLEFWRAERAEEQADSAERLGKIAYRLNLLAGFFLPLVAFAGLFGMNVRLPQFIQPMFWGIFFGGLIVGGLLLWFVSREPKQSD</sequence>
<evidence type="ECO:0000256" key="4">
    <source>
        <dbReference type="ARBA" id="ARBA00023136"/>
    </source>
</evidence>
<gene>
    <name evidence="6" type="ORF">JIN85_08530</name>
</gene>
<keyword evidence="4 5" id="KW-0472">Membrane</keyword>
<dbReference type="Proteomes" id="UP000603141">
    <property type="component" value="Unassembled WGS sequence"/>
</dbReference>
<accession>A0A934VW53</accession>
<reference evidence="6" key="1">
    <citation type="submission" date="2021-01" db="EMBL/GenBank/DDBJ databases">
        <title>Modified the classification status of verrucomicrobia.</title>
        <authorList>
            <person name="Feng X."/>
        </authorList>
    </citation>
    <scope>NUCLEOTIDE SEQUENCE</scope>
    <source>
        <strain evidence="6">KCTC 22041</strain>
    </source>
</reference>
<protein>
    <recommendedName>
        <fullName evidence="8">CorA-like Mg2+ transporter protein</fullName>
    </recommendedName>
</protein>
<comment type="subcellular location">
    <subcellularLocation>
        <location evidence="1">Membrane</location>
        <topology evidence="1">Multi-pass membrane protein</topology>
    </subcellularLocation>
</comment>
<evidence type="ECO:0000313" key="6">
    <source>
        <dbReference type="EMBL" id="MBK1882458.1"/>
    </source>
</evidence>
<proteinExistence type="predicted"/>
<dbReference type="SUPFAM" id="SSF144083">
    <property type="entry name" value="Magnesium transport protein CorA, transmembrane region"/>
    <property type="match status" value="1"/>
</dbReference>
<dbReference type="GO" id="GO:0046873">
    <property type="term" value="F:metal ion transmembrane transporter activity"/>
    <property type="evidence" value="ECO:0007669"/>
    <property type="project" value="InterPro"/>
</dbReference>
<keyword evidence="2 5" id="KW-0812">Transmembrane</keyword>
<evidence type="ECO:0000313" key="7">
    <source>
        <dbReference type="Proteomes" id="UP000603141"/>
    </source>
</evidence>
<dbReference type="EMBL" id="JAENIJ010000010">
    <property type="protein sequence ID" value="MBK1882458.1"/>
    <property type="molecule type" value="Genomic_DNA"/>
</dbReference>
<dbReference type="Pfam" id="PF01544">
    <property type="entry name" value="CorA"/>
    <property type="match status" value="1"/>
</dbReference>
<evidence type="ECO:0008006" key="8">
    <source>
        <dbReference type="Google" id="ProtNLM"/>
    </source>
</evidence>
<feature type="transmembrane region" description="Helical" evidence="5">
    <location>
        <begin position="190"/>
        <end position="208"/>
    </location>
</feature>
<dbReference type="GO" id="GO:0016020">
    <property type="term" value="C:membrane"/>
    <property type="evidence" value="ECO:0007669"/>
    <property type="project" value="UniProtKB-SubCell"/>
</dbReference>
<keyword evidence="3 5" id="KW-1133">Transmembrane helix</keyword>
<name>A0A934VW53_9BACT</name>
<organism evidence="6 7">
    <name type="scientific">Luteolibacter pohnpeiensis</name>
    <dbReference type="NCBI Taxonomy" id="454153"/>
    <lineage>
        <taxon>Bacteria</taxon>
        <taxon>Pseudomonadati</taxon>
        <taxon>Verrucomicrobiota</taxon>
        <taxon>Verrucomicrobiia</taxon>
        <taxon>Verrucomicrobiales</taxon>
        <taxon>Verrucomicrobiaceae</taxon>
        <taxon>Luteolibacter</taxon>
    </lineage>
</organism>
<comment type="caution">
    <text evidence="6">The sequence shown here is derived from an EMBL/GenBank/DDBJ whole genome shotgun (WGS) entry which is preliminary data.</text>
</comment>
<dbReference type="InterPro" id="IPR002523">
    <property type="entry name" value="MgTranspt_CorA/ZnTranspt_ZntB"/>
</dbReference>
<evidence type="ECO:0000256" key="3">
    <source>
        <dbReference type="ARBA" id="ARBA00022989"/>
    </source>
</evidence>
<dbReference type="RefSeq" id="WP_200269618.1">
    <property type="nucleotide sequence ID" value="NZ_JAENIJ010000010.1"/>
</dbReference>
<dbReference type="AlphaFoldDB" id="A0A934VW53"/>
<evidence type="ECO:0000256" key="1">
    <source>
        <dbReference type="ARBA" id="ARBA00004141"/>
    </source>
</evidence>
<keyword evidence="7" id="KW-1185">Reference proteome</keyword>
<dbReference type="Gene3D" id="1.20.58.340">
    <property type="entry name" value="Magnesium transport protein CorA, transmembrane region"/>
    <property type="match status" value="1"/>
</dbReference>
<dbReference type="InterPro" id="IPR045863">
    <property type="entry name" value="CorA_TM1_TM2"/>
</dbReference>